<organism evidence="3 4">
    <name type="scientific">Pisum sativum</name>
    <name type="common">Garden pea</name>
    <name type="synonym">Lathyrus oleraceus</name>
    <dbReference type="NCBI Taxonomy" id="3888"/>
    <lineage>
        <taxon>Eukaryota</taxon>
        <taxon>Viridiplantae</taxon>
        <taxon>Streptophyta</taxon>
        <taxon>Embryophyta</taxon>
        <taxon>Tracheophyta</taxon>
        <taxon>Spermatophyta</taxon>
        <taxon>Magnoliopsida</taxon>
        <taxon>eudicotyledons</taxon>
        <taxon>Gunneridae</taxon>
        <taxon>Pentapetalae</taxon>
        <taxon>rosids</taxon>
        <taxon>fabids</taxon>
        <taxon>Fabales</taxon>
        <taxon>Fabaceae</taxon>
        <taxon>Papilionoideae</taxon>
        <taxon>50 kb inversion clade</taxon>
        <taxon>NPAAA clade</taxon>
        <taxon>Hologalegina</taxon>
        <taxon>IRL clade</taxon>
        <taxon>Fabeae</taxon>
        <taxon>Lathyrus</taxon>
    </lineage>
</organism>
<evidence type="ECO:0000313" key="3">
    <source>
        <dbReference type="EMBL" id="KAI5442561.1"/>
    </source>
</evidence>
<dbReference type="AlphaFoldDB" id="A0A9D5GUV8"/>
<comment type="caution">
    <text evidence="3">The sequence shown here is derived from an EMBL/GenBank/DDBJ whole genome shotgun (WGS) entry which is preliminary data.</text>
</comment>
<proteinExistence type="predicted"/>
<keyword evidence="1" id="KW-0472">Membrane</keyword>
<accession>A0A9D5GUV8</accession>
<evidence type="ECO:0000313" key="4">
    <source>
        <dbReference type="Proteomes" id="UP001058974"/>
    </source>
</evidence>
<evidence type="ECO:0000256" key="1">
    <source>
        <dbReference type="SAM" id="Phobius"/>
    </source>
</evidence>
<reference evidence="3 4" key="1">
    <citation type="journal article" date="2022" name="Nat. Genet.">
        <title>Improved pea reference genome and pan-genome highlight genomic features and evolutionary characteristics.</title>
        <authorList>
            <person name="Yang T."/>
            <person name="Liu R."/>
            <person name="Luo Y."/>
            <person name="Hu S."/>
            <person name="Wang D."/>
            <person name="Wang C."/>
            <person name="Pandey M.K."/>
            <person name="Ge S."/>
            <person name="Xu Q."/>
            <person name="Li N."/>
            <person name="Li G."/>
            <person name="Huang Y."/>
            <person name="Saxena R.K."/>
            <person name="Ji Y."/>
            <person name="Li M."/>
            <person name="Yan X."/>
            <person name="He Y."/>
            <person name="Liu Y."/>
            <person name="Wang X."/>
            <person name="Xiang C."/>
            <person name="Varshney R.K."/>
            <person name="Ding H."/>
            <person name="Gao S."/>
            <person name="Zong X."/>
        </authorList>
    </citation>
    <scope>NUCLEOTIDE SEQUENCE [LARGE SCALE GENOMIC DNA]</scope>
    <source>
        <strain evidence="3 4">cv. Zhongwan 6</strain>
    </source>
</reference>
<evidence type="ECO:0000259" key="2">
    <source>
        <dbReference type="Pfam" id="PF20167"/>
    </source>
</evidence>
<dbReference type="EMBL" id="JAMSHJ010000001">
    <property type="protein sequence ID" value="KAI5442561.1"/>
    <property type="molecule type" value="Genomic_DNA"/>
</dbReference>
<dbReference type="InterPro" id="IPR046796">
    <property type="entry name" value="Transposase_32_dom"/>
</dbReference>
<protein>
    <recommendedName>
        <fullName evidence="2">Putative plant transposon protein domain-containing protein</fullName>
    </recommendedName>
</protein>
<dbReference type="Pfam" id="PF20167">
    <property type="entry name" value="Transposase_32"/>
    <property type="match status" value="1"/>
</dbReference>
<dbReference type="Proteomes" id="UP001058974">
    <property type="component" value="Chromosome 1"/>
</dbReference>
<dbReference type="Gramene" id="Psat01G0156200-T1">
    <property type="protein sequence ID" value="KAI5442561.1"/>
    <property type="gene ID" value="KIW84_011562"/>
</dbReference>
<sequence length="252" mass="28869">MAPLRKDIGKGKVDVDSYEHAPVILDPLNLGSFDFPTLFHFQGLGFVIANCGPFYPDLVKTFYCNLFTEHGYVVKYFVKGKDIVLTKEDFGKCLSIPFEGERICQGFTCDWTDYEKNKYYFSISRLSEHGIFTNKARNYVRASNWIIVYSSNLSVIDCMLYYFIAYILMSKHSNHSQINDTKMKVIYVVKNKWKVNWSYLTMHHMIHQKGMTGGLPYARLITKILEFCQNSTGVEDDLAAGVVHSELAVGVV</sequence>
<feature type="domain" description="Putative plant transposon protein" evidence="2">
    <location>
        <begin position="43"/>
        <end position="226"/>
    </location>
</feature>
<feature type="transmembrane region" description="Helical" evidence="1">
    <location>
        <begin position="145"/>
        <end position="169"/>
    </location>
</feature>
<gene>
    <name evidence="3" type="ORF">KIW84_011562</name>
</gene>
<keyword evidence="1" id="KW-0812">Transmembrane</keyword>
<name>A0A9D5GUV8_PEA</name>
<keyword evidence="4" id="KW-1185">Reference proteome</keyword>
<keyword evidence="1" id="KW-1133">Transmembrane helix</keyword>